<dbReference type="Pfam" id="PF08241">
    <property type="entry name" value="Methyltransf_11"/>
    <property type="match status" value="1"/>
</dbReference>
<dbReference type="InterPro" id="IPR029063">
    <property type="entry name" value="SAM-dependent_MTases_sf"/>
</dbReference>
<keyword evidence="3" id="KW-1185">Reference proteome</keyword>
<gene>
    <name evidence="2" type="ORF">G9H71_11550</name>
</gene>
<name>A0ABX0GU46_9ACTN</name>
<protein>
    <submittedName>
        <fullName evidence="2">Class I SAM-dependent methyltransferase</fullName>
    </submittedName>
</protein>
<dbReference type="InterPro" id="IPR013216">
    <property type="entry name" value="Methyltransf_11"/>
</dbReference>
<keyword evidence="2" id="KW-0489">Methyltransferase</keyword>
<evidence type="ECO:0000313" key="2">
    <source>
        <dbReference type="EMBL" id="NHC14413.1"/>
    </source>
</evidence>
<dbReference type="GO" id="GO:0008168">
    <property type="term" value="F:methyltransferase activity"/>
    <property type="evidence" value="ECO:0007669"/>
    <property type="project" value="UniProtKB-KW"/>
</dbReference>
<sequence length="222" mass="25074">MSRAGIGGTVRRRLVESPGSLGEQARSRRAALVRDLFPDLADMDVIDLGGRTSTWAAAPVRPRSVLVINLEQQPELPEEDWLRVEHGDACELPTQVRGRAFDVVFSNSVLEHVGGHDRRQRFAESVHTLAPRHWVQTPYRYFPVEPHWLFPGMQFLPLAARSRIARHWPLVHTRPDDDRGAVRDALGVELSSITELRYYFPGSQIHKERIGGLIKSIVAVKP</sequence>
<evidence type="ECO:0000313" key="3">
    <source>
        <dbReference type="Proteomes" id="UP000800981"/>
    </source>
</evidence>
<reference evidence="2 3" key="1">
    <citation type="submission" date="2020-03" db="EMBL/GenBank/DDBJ databases">
        <title>Two novel Motilibacter sp.</title>
        <authorList>
            <person name="Liu S."/>
        </authorList>
    </citation>
    <scope>NUCLEOTIDE SEQUENCE [LARGE SCALE GENOMIC DNA]</scope>
    <source>
        <strain evidence="2 3">E257</strain>
    </source>
</reference>
<dbReference type="RefSeq" id="WP_166281920.1">
    <property type="nucleotide sequence ID" value="NZ_JAANNP010000006.1"/>
</dbReference>
<dbReference type="GO" id="GO:0032259">
    <property type="term" value="P:methylation"/>
    <property type="evidence" value="ECO:0007669"/>
    <property type="project" value="UniProtKB-KW"/>
</dbReference>
<feature type="domain" description="Methyltransferase type 11" evidence="1">
    <location>
        <begin position="78"/>
        <end position="131"/>
    </location>
</feature>
<dbReference type="CDD" id="cd02440">
    <property type="entry name" value="AdoMet_MTases"/>
    <property type="match status" value="1"/>
</dbReference>
<accession>A0ABX0GU46</accession>
<comment type="caution">
    <text evidence="2">The sequence shown here is derived from an EMBL/GenBank/DDBJ whole genome shotgun (WGS) entry which is preliminary data.</text>
</comment>
<proteinExistence type="predicted"/>
<dbReference type="SUPFAM" id="SSF53335">
    <property type="entry name" value="S-adenosyl-L-methionine-dependent methyltransferases"/>
    <property type="match status" value="1"/>
</dbReference>
<organism evidence="2 3">
    <name type="scientific">Motilibacter deserti</name>
    <dbReference type="NCBI Taxonomy" id="2714956"/>
    <lineage>
        <taxon>Bacteria</taxon>
        <taxon>Bacillati</taxon>
        <taxon>Actinomycetota</taxon>
        <taxon>Actinomycetes</taxon>
        <taxon>Motilibacterales</taxon>
        <taxon>Motilibacteraceae</taxon>
        <taxon>Motilibacter</taxon>
    </lineage>
</organism>
<keyword evidence="2" id="KW-0808">Transferase</keyword>
<dbReference type="EMBL" id="JAANNP010000006">
    <property type="protein sequence ID" value="NHC14413.1"/>
    <property type="molecule type" value="Genomic_DNA"/>
</dbReference>
<dbReference type="Proteomes" id="UP000800981">
    <property type="component" value="Unassembled WGS sequence"/>
</dbReference>
<evidence type="ECO:0000259" key="1">
    <source>
        <dbReference type="Pfam" id="PF08241"/>
    </source>
</evidence>
<dbReference type="Gene3D" id="3.40.50.150">
    <property type="entry name" value="Vaccinia Virus protein VP39"/>
    <property type="match status" value="1"/>
</dbReference>